<dbReference type="InterPro" id="IPR051840">
    <property type="entry name" value="NifX/NifY_domain"/>
</dbReference>
<evidence type="ECO:0000313" key="2">
    <source>
        <dbReference type="EMBL" id="APV43475.1"/>
    </source>
</evidence>
<organism evidence="2 3">
    <name type="scientific">Dehalogenimonas formicexedens</name>
    <dbReference type="NCBI Taxonomy" id="1839801"/>
    <lineage>
        <taxon>Bacteria</taxon>
        <taxon>Bacillati</taxon>
        <taxon>Chloroflexota</taxon>
        <taxon>Dehalococcoidia</taxon>
        <taxon>Dehalococcoidales</taxon>
        <taxon>Dehalococcoidaceae</taxon>
        <taxon>Dehalogenimonas</taxon>
    </lineage>
</organism>
<protein>
    <submittedName>
        <fullName evidence="2">Putative Fe-Mo cluster-binding protein, NifX family</fullName>
    </submittedName>
</protein>
<dbReference type="SUPFAM" id="SSF53146">
    <property type="entry name" value="Nitrogenase accessory factor-like"/>
    <property type="match status" value="1"/>
</dbReference>
<dbReference type="Pfam" id="PF02579">
    <property type="entry name" value="Nitro_FeMo-Co"/>
    <property type="match status" value="1"/>
</dbReference>
<keyword evidence="3" id="KW-1185">Reference proteome</keyword>
<dbReference type="PANTHER" id="PTHR33937">
    <property type="entry name" value="IRON-MOLYBDENUM PROTEIN-RELATED-RELATED"/>
    <property type="match status" value="1"/>
</dbReference>
<dbReference type="Gene3D" id="3.30.420.130">
    <property type="entry name" value="Dinitrogenase iron-molybdenum cofactor biosynthesis domain"/>
    <property type="match status" value="1"/>
</dbReference>
<feature type="domain" description="Dinitrogenase iron-molybdenum cofactor biosynthesis" evidence="1">
    <location>
        <begin position="9"/>
        <end position="121"/>
    </location>
</feature>
<dbReference type="PANTHER" id="PTHR33937:SF2">
    <property type="entry name" value="DINITROGENASE IRON-MOLYBDENUM COFACTOR BIOSYNTHESIS DOMAIN-CONTAINING PROTEIN"/>
    <property type="match status" value="1"/>
</dbReference>
<reference evidence="3" key="1">
    <citation type="submission" date="2016-11" db="EMBL/GenBank/DDBJ databases">
        <title>Dehalogenimonas formicexedens sp. nov., a chlorinated alkane respiring bacterium isolated from contaminated groundwater.</title>
        <authorList>
            <person name="Key T.A."/>
            <person name="Bowman K.S."/>
            <person name="Lee I."/>
            <person name="Chun J."/>
            <person name="Albuquerque L."/>
            <person name="da Costa M.S."/>
            <person name="Rainey F.A."/>
            <person name="Moe W.M."/>
        </authorList>
    </citation>
    <scope>NUCLEOTIDE SEQUENCE [LARGE SCALE GENOMIC DNA]</scope>
    <source>
        <strain evidence="3">NSZ-14</strain>
    </source>
</reference>
<evidence type="ECO:0000313" key="3">
    <source>
        <dbReference type="Proteomes" id="UP000185934"/>
    </source>
</evidence>
<evidence type="ECO:0000259" key="1">
    <source>
        <dbReference type="Pfam" id="PF02579"/>
    </source>
</evidence>
<dbReference type="STRING" id="1839801.Dform_00112"/>
<dbReference type="KEGG" id="dfo:Dform_00112"/>
<dbReference type="Proteomes" id="UP000185934">
    <property type="component" value="Chromosome"/>
</dbReference>
<name>A0A1P8F4U6_9CHLR</name>
<dbReference type="InterPro" id="IPR036105">
    <property type="entry name" value="DiNase_FeMo-co_biosyn_sf"/>
</dbReference>
<dbReference type="RefSeq" id="WP_076003288.1">
    <property type="nucleotide sequence ID" value="NZ_CP018258.1"/>
</dbReference>
<dbReference type="EMBL" id="CP018258">
    <property type="protein sequence ID" value="APV43475.1"/>
    <property type="molecule type" value="Genomic_DNA"/>
</dbReference>
<sequence length="134" mass="14743">MKVAIASDDGKNISQHFGRAAYYIVYTIENDKVVSKEVREKVGHHSFIEAPGSHSCHDHGGEHGMDAESQNKHVSMLSAAEDCNYIVAGHMGGGAYHSMVNQGIEPLLTDVKDADQVVKAIVEDRFQNEIDRLH</sequence>
<accession>A0A1P8F4U6</accession>
<proteinExistence type="predicted"/>
<dbReference type="CDD" id="cd00562">
    <property type="entry name" value="NifX_NifB"/>
    <property type="match status" value="1"/>
</dbReference>
<dbReference type="InterPro" id="IPR003731">
    <property type="entry name" value="Di-Nase_FeMo-co_biosynth"/>
</dbReference>
<gene>
    <name evidence="2" type="ORF">Dform_00112</name>
</gene>
<dbReference type="OrthoDB" id="280278at2"/>
<dbReference type="AlphaFoldDB" id="A0A1P8F4U6"/>